<dbReference type="Pfam" id="PF00534">
    <property type="entry name" value="Glycos_transf_1"/>
    <property type="match status" value="1"/>
</dbReference>
<dbReference type="PANTHER" id="PTHR12526">
    <property type="entry name" value="GLYCOSYLTRANSFERASE"/>
    <property type="match status" value="1"/>
</dbReference>
<dbReference type="InterPro" id="IPR001296">
    <property type="entry name" value="Glyco_trans_1"/>
</dbReference>
<evidence type="ECO:0000313" key="4">
    <source>
        <dbReference type="Proteomes" id="UP000283426"/>
    </source>
</evidence>
<dbReference type="PANTHER" id="PTHR12526:SF622">
    <property type="entry name" value="GLYCOSYLTRANSFERASE (GROUP I)"/>
    <property type="match status" value="1"/>
</dbReference>
<dbReference type="Proteomes" id="UP001199750">
    <property type="component" value="Unassembled WGS sequence"/>
</dbReference>
<protein>
    <submittedName>
        <fullName evidence="3">Glycosyltransferase WbuB</fullName>
    </submittedName>
    <submittedName>
        <fullName evidence="2">Glycosyltransferase family 4 protein</fullName>
    </submittedName>
</protein>
<dbReference type="AlphaFoldDB" id="A0A412W636"/>
<name>A0A412W636_9BACT</name>
<gene>
    <name evidence="3" type="ORF">DWW24_18630</name>
    <name evidence="2" type="ORF">L0P03_18965</name>
</gene>
<dbReference type="CDD" id="cd03794">
    <property type="entry name" value="GT4_WbuB-like"/>
    <property type="match status" value="1"/>
</dbReference>
<dbReference type="GO" id="GO:0016757">
    <property type="term" value="F:glycosyltransferase activity"/>
    <property type="evidence" value="ECO:0007669"/>
    <property type="project" value="InterPro"/>
</dbReference>
<evidence type="ECO:0000313" key="3">
    <source>
        <dbReference type="EMBL" id="RGV19381.1"/>
    </source>
</evidence>
<organism evidence="3 4">
    <name type="scientific">Odoribacter splanchnicus</name>
    <dbReference type="NCBI Taxonomy" id="28118"/>
    <lineage>
        <taxon>Bacteria</taxon>
        <taxon>Pseudomonadati</taxon>
        <taxon>Bacteroidota</taxon>
        <taxon>Bacteroidia</taxon>
        <taxon>Bacteroidales</taxon>
        <taxon>Odoribacteraceae</taxon>
        <taxon>Odoribacter</taxon>
    </lineage>
</organism>
<reference evidence="3 4" key="1">
    <citation type="submission" date="2018-08" db="EMBL/GenBank/DDBJ databases">
        <title>A genome reference for cultivated species of the human gut microbiota.</title>
        <authorList>
            <person name="Zou Y."/>
            <person name="Xue W."/>
            <person name="Luo G."/>
        </authorList>
    </citation>
    <scope>NUCLEOTIDE SEQUENCE [LARGE SCALE GENOMIC DNA]</scope>
    <source>
        <strain evidence="3 4">AF14-6AC</strain>
    </source>
</reference>
<dbReference type="RefSeq" id="WP_118108558.1">
    <property type="nucleotide sequence ID" value="NZ_JAHOOV010000041.1"/>
</dbReference>
<reference evidence="2" key="2">
    <citation type="submission" date="2022-01" db="EMBL/GenBank/DDBJ databases">
        <title>Collection of gut derived symbiotic bacterial strains cultured from healthy donors.</title>
        <authorList>
            <person name="Lin H."/>
            <person name="Kohout C."/>
            <person name="Waligurski E."/>
            <person name="Pamer E.G."/>
        </authorList>
    </citation>
    <scope>NUCLEOTIDE SEQUENCE</scope>
    <source>
        <strain evidence="2">DFI.1.149</strain>
    </source>
</reference>
<dbReference type="Proteomes" id="UP000283426">
    <property type="component" value="Unassembled WGS sequence"/>
</dbReference>
<dbReference type="EMBL" id="JAKNDN010000049">
    <property type="protein sequence ID" value="MCG4961902.1"/>
    <property type="molecule type" value="Genomic_DNA"/>
</dbReference>
<evidence type="ECO:0000313" key="2">
    <source>
        <dbReference type="EMBL" id="MCG4961902.1"/>
    </source>
</evidence>
<proteinExistence type="predicted"/>
<comment type="caution">
    <text evidence="3">The sequence shown here is derived from an EMBL/GenBank/DDBJ whole genome shotgun (WGS) entry which is preliminary data.</text>
</comment>
<feature type="domain" description="Glycosyl transferase family 1" evidence="1">
    <location>
        <begin position="228"/>
        <end position="398"/>
    </location>
</feature>
<keyword evidence="3" id="KW-0808">Transferase</keyword>
<dbReference type="Gene3D" id="3.40.50.2000">
    <property type="entry name" value="Glycogen Phosphorylase B"/>
    <property type="match status" value="2"/>
</dbReference>
<accession>A0A412W636</accession>
<dbReference type="SUPFAM" id="SSF53756">
    <property type="entry name" value="UDP-Glycosyltransferase/glycogen phosphorylase"/>
    <property type="match status" value="1"/>
</dbReference>
<sequence>MTEEKTGKRIWLVNQYAMPPRLESRLRTIKFAHYLQKAGYEVTIFASSIMHNMDIDLIEDDSLYIERQYGDLNFVHIKTAKYKGNGLKRVIGLIQFPRRFLKIAGKFPAPDCIIQTATVPFGNIIYRYARKVKAKYIVEVLDLWPETFVDLGILNKKNPIVPLLYKSEKWLYTKADQVVFSMEGGRDYIIDKKWDTDHGGPIDLKKVFYINNGVDLSDFNHFKEQFKLQDASLEDKSVKKVIYLGSIRLANNLKKLIDAAALLKEHKDVVFFLYGDGDDRKELEKYCKEQHIDNVVFKEKWIDPQYVPYVLSKATVNILNYMPGNFGKYGGSQSKMFQYMASGRPICSNLKMMYCLINKYKLGIAREFDSSQEYAEAILKLLDLEPDEYNAICKRAREAAIEFDYKNLTDKLIALL</sequence>
<evidence type="ECO:0000259" key="1">
    <source>
        <dbReference type="Pfam" id="PF00534"/>
    </source>
</evidence>
<dbReference type="EMBL" id="QRYW01000051">
    <property type="protein sequence ID" value="RGV19381.1"/>
    <property type="molecule type" value="Genomic_DNA"/>
</dbReference>